<comment type="caution">
    <text evidence="2">The sequence shown here is derived from an EMBL/GenBank/DDBJ whole genome shotgun (WGS) entry which is preliminary data.</text>
</comment>
<feature type="domain" description="Retroviral polymerase SH3-like" evidence="1">
    <location>
        <begin position="63"/>
        <end position="120"/>
    </location>
</feature>
<sequence length="169" mass="19019">MMNDMLISSGMPINMWGEAILYACYVLNRVPHKKLDKTPCELWKGFEPNLSYLKVWGCLGKIGLPDFQRSKIGPKTVDGIFVGFNGSAYRLILKDASGFGSFKESRDVEFFEHIFPMKVHVQPCLAPTSSSSISHHNITSSGEILEPRRSKRARVETSFGPDFITNLFI</sequence>
<evidence type="ECO:0000313" key="3">
    <source>
        <dbReference type="Proteomes" id="UP001237642"/>
    </source>
</evidence>
<dbReference type="Pfam" id="PF25597">
    <property type="entry name" value="SH3_retrovirus"/>
    <property type="match status" value="1"/>
</dbReference>
<evidence type="ECO:0000259" key="1">
    <source>
        <dbReference type="Pfam" id="PF25597"/>
    </source>
</evidence>
<dbReference type="SUPFAM" id="SSF53098">
    <property type="entry name" value="Ribonuclease H-like"/>
    <property type="match status" value="1"/>
</dbReference>
<accession>A0AAD8IAJ1</accession>
<proteinExistence type="predicted"/>
<dbReference type="Proteomes" id="UP001237642">
    <property type="component" value="Unassembled WGS sequence"/>
</dbReference>
<dbReference type="EMBL" id="JAUIZM010000006">
    <property type="protein sequence ID" value="KAK1380982.1"/>
    <property type="molecule type" value="Genomic_DNA"/>
</dbReference>
<dbReference type="PANTHER" id="PTHR42648">
    <property type="entry name" value="TRANSPOSASE, PUTATIVE-RELATED"/>
    <property type="match status" value="1"/>
</dbReference>
<keyword evidence="3" id="KW-1185">Reference proteome</keyword>
<reference evidence="2" key="2">
    <citation type="submission" date="2023-05" db="EMBL/GenBank/DDBJ databases">
        <authorList>
            <person name="Schelkunov M.I."/>
        </authorList>
    </citation>
    <scope>NUCLEOTIDE SEQUENCE</scope>
    <source>
        <strain evidence="2">Hsosn_3</strain>
        <tissue evidence="2">Leaf</tissue>
    </source>
</reference>
<gene>
    <name evidence="2" type="ORF">POM88_027726</name>
</gene>
<protein>
    <recommendedName>
        <fullName evidence="1">Retroviral polymerase SH3-like domain-containing protein</fullName>
    </recommendedName>
</protein>
<dbReference type="InterPro" id="IPR036397">
    <property type="entry name" value="RNaseH_sf"/>
</dbReference>
<dbReference type="GO" id="GO:0003676">
    <property type="term" value="F:nucleic acid binding"/>
    <property type="evidence" value="ECO:0007669"/>
    <property type="project" value="InterPro"/>
</dbReference>
<dbReference type="InterPro" id="IPR057670">
    <property type="entry name" value="SH3_retrovirus"/>
</dbReference>
<dbReference type="InterPro" id="IPR012337">
    <property type="entry name" value="RNaseH-like_sf"/>
</dbReference>
<dbReference type="InterPro" id="IPR039537">
    <property type="entry name" value="Retrotran_Ty1/copia-like"/>
</dbReference>
<evidence type="ECO:0000313" key="2">
    <source>
        <dbReference type="EMBL" id="KAK1380982.1"/>
    </source>
</evidence>
<dbReference type="Gene3D" id="3.30.420.10">
    <property type="entry name" value="Ribonuclease H-like superfamily/Ribonuclease H"/>
    <property type="match status" value="1"/>
</dbReference>
<reference evidence="2" key="1">
    <citation type="submission" date="2023-02" db="EMBL/GenBank/DDBJ databases">
        <title>Genome of toxic invasive species Heracleum sosnowskyi carries increased number of genes despite the absence of recent whole-genome duplications.</title>
        <authorList>
            <person name="Schelkunov M."/>
            <person name="Shtratnikova V."/>
            <person name="Makarenko M."/>
            <person name="Klepikova A."/>
            <person name="Omelchenko D."/>
            <person name="Novikova G."/>
            <person name="Obukhova E."/>
            <person name="Bogdanov V."/>
            <person name="Penin A."/>
            <person name="Logacheva M."/>
        </authorList>
    </citation>
    <scope>NUCLEOTIDE SEQUENCE</scope>
    <source>
        <strain evidence="2">Hsosn_3</strain>
        <tissue evidence="2">Leaf</tissue>
    </source>
</reference>
<dbReference type="PANTHER" id="PTHR42648:SF20">
    <property type="entry name" value="RNA-DIRECTED DNA POLYMERASE"/>
    <property type="match status" value="1"/>
</dbReference>
<organism evidence="2 3">
    <name type="scientific">Heracleum sosnowskyi</name>
    <dbReference type="NCBI Taxonomy" id="360622"/>
    <lineage>
        <taxon>Eukaryota</taxon>
        <taxon>Viridiplantae</taxon>
        <taxon>Streptophyta</taxon>
        <taxon>Embryophyta</taxon>
        <taxon>Tracheophyta</taxon>
        <taxon>Spermatophyta</taxon>
        <taxon>Magnoliopsida</taxon>
        <taxon>eudicotyledons</taxon>
        <taxon>Gunneridae</taxon>
        <taxon>Pentapetalae</taxon>
        <taxon>asterids</taxon>
        <taxon>campanulids</taxon>
        <taxon>Apiales</taxon>
        <taxon>Apiaceae</taxon>
        <taxon>Apioideae</taxon>
        <taxon>apioid superclade</taxon>
        <taxon>Tordylieae</taxon>
        <taxon>Tordyliinae</taxon>
        <taxon>Heracleum</taxon>
    </lineage>
</organism>
<name>A0AAD8IAJ1_9APIA</name>
<dbReference type="AlphaFoldDB" id="A0AAD8IAJ1"/>